<dbReference type="PIRSF" id="PIRSF006060">
    <property type="entry name" value="AA_transporter"/>
    <property type="match status" value="1"/>
</dbReference>
<feature type="transmembrane region" description="Helical" evidence="5">
    <location>
        <begin position="456"/>
        <end position="475"/>
    </location>
</feature>
<comment type="subcellular location">
    <subcellularLocation>
        <location evidence="1">Membrane</location>
        <topology evidence="1">Multi-pass membrane protein</topology>
    </subcellularLocation>
</comment>
<gene>
    <name evidence="7" type="ORF">KSF_106260</name>
</gene>
<reference evidence="7" key="1">
    <citation type="submission" date="2020-10" db="EMBL/GenBank/DDBJ databases">
        <title>Taxonomic study of unclassified bacteria belonging to the class Ktedonobacteria.</title>
        <authorList>
            <person name="Yabe S."/>
            <person name="Wang C.M."/>
            <person name="Zheng Y."/>
            <person name="Sakai Y."/>
            <person name="Cavaletti L."/>
            <person name="Monciardini P."/>
            <person name="Donadio S."/>
        </authorList>
    </citation>
    <scope>NUCLEOTIDE SEQUENCE</scope>
    <source>
        <strain evidence="7">ID150040</strain>
    </source>
</reference>
<accession>A0A8J3IU10</accession>
<proteinExistence type="predicted"/>
<dbReference type="Gene3D" id="1.20.1740.10">
    <property type="entry name" value="Amino acid/polyamine transporter I"/>
    <property type="match status" value="1"/>
</dbReference>
<feature type="transmembrane region" description="Helical" evidence="5">
    <location>
        <begin position="224"/>
        <end position="247"/>
    </location>
</feature>
<dbReference type="GO" id="GO:0016020">
    <property type="term" value="C:membrane"/>
    <property type="evidence" value="ECO:0007669"/>
    <property type="project" value="UniProtKB-SubCell"/>
</dbReference>
<feature type="transmembrane region" description="Helical" evidence="5">
    <location>
        <begin position="366"/>
        <end position="389"/>
    </location>
</feature>
<dbReference type="PANTHER" id="PTHR42770:SF7">
    <property type="entry name" value="MEMBRANE PROTEIN"/>
    <property type="match status" value="1"/>
</dbReference>
<dbReference type="Pfam" id="PF00324">
    <property type="entry name" value="AA_permease"/>
    <property type="match status" value="1"/>
</dbReference>
<protein>
    <submittedName>
        <fullName evidence="7">Amino acid permease</fullName>
    </submittedName>
</protein>
<feature type="transmembrane region" description="Helical" evidence="5">
    <location>
        <begin position="64"/>
        <end position="87"/>
    </location>
</feature>
<keyword evidence="2 5" id="KW-0812">Transmembrane</keyword>
<evidence type="ECO:0000313" key="7">
    <source>
        <dbReference type="EMBL" id="GHP00579.1"/>
    </source>
</evidence>
<dbReference type="InterPro" id="IPR050367">
    <property type="entry name" value="APC_superfamily"/>
</dbReference>
<dbReference type="AlphaFoldDB" id="A0A8J3IU10"/>
<feature type="transmembrane region" description="Helical" evidence="5">
    <location>
        <begin position="174"/>
        <end position="194"/>
    </location>
</feature>
<feature type="transmembrane region" description="Helical" evidence="5">
    <location>
        <begin position="417"/>
        <end position="435"/>
    </location>
</feature>
<dbReference type="InterPro" id="IPR004841">
    <property type="entry name" value="AA-permease/SLC12A_dom"/>
</dbReference>
<evidence type="ECO:0000256" key="4">
    <source>
        <dbReference type="ARBA" id="ARBA00023136"/>
    </source>
</evidence>
<feature type="transmembrane region" description="Helical" evidence="5">
    <location>
        <begin position="495"/>
        <end position="517"/>
    </location>
</feature>
<dbReference type="EMBL" id="BNJK01000003">
    <property type="protein sequence ID" value="GHP00579.1"/>
    <property type="molecule type" value="Genomic_DNA"/>
</dbReference>
<keyword evidence="4 5" id="KW-0472">Membrane</keyword>
<evidence type="ECO:0000256" key="2">
    <source>
        <dbReference type="ARBA" id="ARBA00022692"/>
    </source>
</evidence>
<keyword evidence="8" id="KW-1185">Reference proteome</keyword>
<evidence type="ECO:0000256" key="3">
    <source>
        <dbReference type="ARBA" id="ARBA00022989"/>
    </source>
</evidence>
<name>A0A8J3IU10_9CHLR</name>
<evidence type="ECO:0000259" key="6">
    <source>
        <dbReference type="Pfam" id="PF00324"/>
    </source>
</evidence>
<dbReference type="Proteomes" id="UP000597444">
    <property type="component" value="Unassembled WGS sequence"/>
</dbReference>
<feature type="transmembrane region" description="Helical" evidence="5">
    <location>
        <begin position="36"/>
        <end position="58"/>
    </location>
</feature>
<feature type="transmembrane region" description="Helical" evidence="5">
    <location>
        <begin position="301"/>
        <end position="324"/>
    </location>
</feature>
<organism evidence="7 8">
    <name type="scientific">Reticulibacter mediterranei</name>
    <dbReference type="NCBI Taxonomy" id="2778369"/>
    <lineage>
        <taxon>Bacteria</taxon>
        <taxon>Bacillati</taxon>
        <taxon>Chloroflexota</taxon>
        <taxon>Ktedonobacteria</taxon>
        <taxon>Ktedonobacterales</taxon>
        <taxon>Reticulibacteraceae</taxon>
        <taxon>Reticulibacter</taxon>
    </lineage>
</organism>
<evidence type="ECO:0000313" key="8">
    <source>
        <dbReference type="Proteomes" id="UP000597444"/>
    </source>
</evidence>
<feature type="transmembrane region" description="Helical" evidence="5">
    <location>
        <begin position="259"/>
        <end position="281"/>
    </location>
</feature>
<evidence type="ECO:0000256" key="5">
    <source>
        <dbReference type="SAM" id="Phobius"/>
    </source>
</evidence>
<evidence type="ECO:0000256" key="1">
    <source>
        <dbReference type="ARBA" id="ARBA00004141"/>
    </source>
</evidence>
<comment type="caution">
    <text evidence="7">The sequence shown here is derived from an EMBL/GenBank/DDBJ whole genome shotgun (WGS) entry which is preliminary data.</text>
</comment>
<feature type="transmembrane region" description="Helical" evidence="5">
    <location>
        <begin position="147"/>
        <end position="167"/>
    </location>
</feature>
<sequence length="536" mass="57995">MTTSDESIKAAAEERSKHALASPHHLRSGAVGVFELYGNCLAAIAPVASMLFNVPVMASQAGAATPLVFLLSGVGVLLLACSVIYFSSRFVSAGAFYTWVRQSLGPHMGFRTGWLILGIYSLFEISLQANVGGSLDNILSSLGFHLPLGWLGYAVILTGIVFVLSLLDVQLASWIMAVFSLLELVSLLLLNSAITLKGGVAGHDLLHTFTPAGATLEAVTPGGLAGICLAMSFAFLAFMGFETGVAYGEETRHPRRKMLVVLSSLLLALTLLYSWTAYAATIGIGWQQAGTVLGNVANAPLQYVTLATTFVGAWLGQLLSALVISSNFASACAMHQVQTRYLFAMGREEILPSFFGRTHSRWKSPYAAGIAQSLFTVCVLSVLGCFLMQHTNPDGSIVYALGLPDGTQWTQTNGIVIFQWLSTIVSISIVIVYIFTNIAMPYEAWRRKELRWWKHVLPVVLSCTLLLLPLLSQTLPSLPILASFLTPLGLSPAPFPQIILPLAVVSWMVLGEGYKWWLLKRYPERIEGLGHILQEA</sequence>
<dbReference type="GO" id="GO:0055085">
    <property type="term" value="P:transmembrane transport"/>
    <property type="evidence" value="ECO:0007669"/>
    <property type="project" value="InterPro"/>
</dbReference>
<dbReference type="RefSeq" id="WP_220211168.1">
    <property type="nucleotide sequence ID" value="NZ_BNJK01000003.1"/>
</dbReference>
<dbReference type="PANTHER" id="PTHR42770">
    <property type="entry name" value="AMINO ACID TRANSPORTER-RELATED"/>
    <property type="match status" value="1"/>
</dbReference>
<keyword evidence="3 5" id="KW-1133">Transmembrane helix</keyword>
<feature type="transmembrane region" description="Helical" evidence="5">
    <location>
        <begin position="108"/>
        <end position="127"/>
    </location>
</feature>
<feature type="domain" description="Amino acid permease/ SLC12A" evidence="6">
    <location>
        <begin position="41"/>
        <end position="517"/>
    </location>
</feature>